<dbReference type="InterPro" id="IPR027417">
    <property type="entry name" value="P-loop_NTPase"/>
</dbReference>
<organism evidence="1">
    <name type="scientific">uncultured organism MedDCM-OCT-S08-C700</name>
    <dbReference type="NCBI Taxonomy" id="743641"/>
    <lineage>
        <taxon>unclassified sequences</taxon>
        <taxon>environmental samples</taxon>
    </lineage>
</organism>
<sequence>MTQKEAGFTQELEEEVHKVKMSRRTYRLAARILKTGIIGRPGRRAVVADTGAKVMSKLKQIYNGHVITERHGAIIFDKSKAEYIKNNFKGKIAILYCFIAEGKMLREYFGDRATDDPDVFNAVSGSVFIGQVKSCREGVNLSGADHLIFMGIDYSALSYLQGRERASFLGRDRKNKVHYIFADKGIELKVYDVVKLKESYTINHYRNDRSTISEEADRQARERRMDSNQVNYVQQSWIT</sequence>
<evidence type="ECO:0000313" key="1">
    <source>
        <dbReference type="EMBL" id="ADD96336.1"/>
    </source>
</evidence>
<dbReference type="AlphaFoldDB" id="D6PKT5"/>
<proteinExistence type="predicted"/>
<reference evidence="1" key="1">
    <citation type="journal article" date="2010" name="ISME J.">
        <title>Metagenome of the Mediterranean deep chlorophyll maximum studied by direct and fosmid library 454 pyrosequencing.</title>
        <authorList>
            <person name="Ghai R."/>
            <person name="Martin-Cuadrado A.B."/>
            <person name="Molto A.G."/>
            <person name="Heredia I.G."/>
            <person name="Cabrera R."/>
            <person name="Martin J."/>
            <person name="Verdu M."/>
            <person name="Deschamps P."/>
            <person name="Moreira D."/>
            <person name="Lopez-Garcia P."/>
            <person name="Mira A."/>
            <person name="Rodriguez-Valera F."/>
        </authorList>
    </citation>
    <scope>NUCLEOTIDE SEQUENCE</scope>
</reference>
<dbReference type="SUPFAM" id="SSF52540">
    <property type="entry name" value="P-loop containing nucleoside triphosphate hydrolases"/>
    <property type="match status" value="1"/>
</dbReference>
<dbReference type="EMBL" id="GU943133">
    <property type="protein sequence ID" value="ADD96336.1"/>
    <property type="molecule type" value="Genomic_DNA"/>
</dbReference>
<accession>D6PKT5</accession>
<protein>
    <submittedName>
        <fullName evidence="1">Uncharacterized protein</fullName>
    </submittedName>
</protein>
<dbReference type="Gene3D" id="3.40.50.300">
    <property type="entry name" value="P-loop containing nucleotide triphosphate hydrolases"/>
    <property type="match status" value="1"/>
</dbReference>
<name>D6PKT5_9ZZZZ</name>